<evidence type="ECO:0000313" key="3">
    <source>
        <dbReference type="Proteomes" id="UP001597075"/>
    </source>
</evidence>
<evidence type="ECO:0000256" key="1">
    <source>
        <dbReference type="SAM" id="MobiDB-lite"/>
    </source>
</evidence>
<comment type="caution">
    <text evidence="2">The sequence shown here is derived from an EMBL/GenBank/DDBJ whole genome shotgun (WGS) entry which is preliminary data.</text>
</comment>
<evidence type="ECO:0000313" key="2">
    <source>
        <dbReference type="EMBL" id="MFD1634649.1"/>
    </source>
</evidence>
<reference evidence="2 3" key="1">
    <citation type="journal article" date="2019" name="Int. J. Syst. Evol. Microbiol.">
        <title>The Global Catalogue of Microorganisms (GCM) 10K type strain sequencing project: providing services to taxonomists for standard genome sequencing and annotation.</title>
        <authorList>
            <consortium name="The Broad Institute Genomics Platform"/>
            <consortium name="The Broad Institute Genome Sequencing Center for Infectious Disease"/>
            <person name="Wu L."/>
            <person name="Ma J."/>
        </authorList>
    </citation>
    <scope>NUCLEOTIDE SEQUENCE [LARGE SCALE GENOMIC DNA]</scope>
    <source>
        <strain evidence="2 3">CGMCC 1.10594</strain>
    </source>
</reference>
<proteinExistence type="predicted"/>
<name>A0ABD6D3B4_9EURY</name>
<accession>A0ABD6D3B4</accession>
<keyword evidence="3" id="KW-1185">Reference proteome</keyword>
<dbReference type="AlphaFoldDB" id="A0ABD6D3B4"/>
<protein>
    <submittedName>
        <fullName evidence="2">Uncharacterized protein</fullName>
    </submittedName>
</protein>
<dbReference type="Proteomes" id="UP001597075">
    <property type="component" value="Unassembled WGS sequence"/>
</dbReference>
<dbReference type="RefSeq" id="WP_256404890.1">
    <property type="nucleotide sequence ID" value="NZ_CP187151.1"/>
</dbReference>
<feature type="compositionally biased region" description="Acidic residues" evidence="1">
    <location>
        <begin position="80"/>
        <end position="91"/>
    </location>
</feature>
<gene>
    <name evidence="2" type="ORF">ACFSBJ_13040</name>
</gene>
<dbReference type="EMBL" id="JBHUDL010000010">
    <property type="protein sequence ID" value="MFD1634649.1"/>
    <property type="molecule type" value="Genomic_DNA"/>
</dbReference>
<feature type="region of interest" description="Disordered" evidence="1">
    <location>
        <begin position="80"/>
        <end position="107"/>
    </location>
</feature>
<sequence length="107" mass="12164">MIDTNELSDEEIHAVVNTRMFQKALAYRRLADGIEVLEDEDQVFESLVNSITKQHSSVTTEASTREFFRLFREEVETFTEELADEEDDGGDTSDLRDLVTDEGGASR</sequence>
<organism evidence="2 3">
    <name type="scientific">Haloplanus ruber</name>
    <dbReference type="NCBI Taxonomy" id="869892"/>
    <lineage>
        <taxon>Archaea</taxon>
        <taxon>Methanobacteriati</taxon>
        <taxon>Methanobacteriota</taxon>
        <taxon>Stenosarchaea group</taxon>
        <taxon>Halobacteria</taxon>
        <taxon>Halobacteriales</taxon>
        <taxon>Haloferacaceae</taxon>
        <taxon>Haloplanus</taxon>
    </lineage>
</organism>